<accession>B7Q2Z0</accession>
<dbReference type="PaxDb" id="6945-B7Q2Z0"/>
<dbReference type="EMBL" id="ABJB010013791">
    <property type="status" value="NOT_ANNOTATED_CDS"/>
    <property type="molecule type" value="Genomic_DNA"/>
</dbReference>
<protein>
    <submittedName>
        <fullName evidence="13 14">Uncharacterized protein</fullName>
    </submittedName>
</protein>
<evidence type="ECO:0000256" key="4">
    <source>
        <dbReference type="ARBA" id="ARBA00022475"/>
    </source>
</evidence>
<evidence type="ECO:0000313" key="14">
    <source>
        <dbReference type="EnsemblMetazoa" id="ISCW009750-PA"/>
    </source>
</evidence>
<dbReference type="Gene3D" id="1.20.1730.10">
    <property type="entry name" value="Sodium/glucose cotransporter"/>
    <property type="match status" value="1"/>
</dbReference>
<dbReference type="PANTHER" id="PTHR42985:SF40">
    <property type="entry name" value="LD47995P-RELATED"/>
    <property type="match status" value="1"/>
</dbReference>
<comment type="similarity">
    <text evidence="2 11">Belongs to the sodium:solute symporter (SSF) (TC 2.A.21) family.</text>
</comment>
<keyword evidence="9 12" id="KW-0472">Membrane</keyword>
<evidence type="ECO:0000256" key="2">
    <source>
        <dbReference type="ARBA" id="ARBA00006434"/>
    </source>
</evidence>
<evidence type="ECO:0000256" key="12">
    <source>
        <dbReference type="SAM" id="Phobius"/>
    </source>
</evidence>
<feature type="transmembrane region" description="Helical" evidence="12">
    <location>
        <begin position="69"/>
        <end position="88"/>
    </location>
</feature>
<evidence type="ECO:0000256" key="6">
    <source>
        <dbReference type="ARBA" id="ARBA00022989"/>
    </source>
</evidence>
<dbReference type="VEuPathDB" id="VectorBase:ISCW009750"/>
<keyword evidence="8" id="KW-0406">Ion transport</keyword>
<comment type="subcellular location">
    <subcellularLocation>
        <location evidence="1">Cell membrane</location>
        <topology evidence="1">Multi-pass membrane protein</topology>
    </subcellularLocation>
</comment>
<dbReference type="PROSITE" id="PS50283">
    <property type="entry name" value="NA_SOLUT_SYMP_3"/>
    <property type="match status" value="1"/>
</dbReference>
<dbReference type="Pfam" id="PF00474">
    <property type="entry name" value="SSF"/>
    <property type="match status" value="1"/>
</dbReference>
<dbReference type="InterPro" id="IPR051163">
    <property type="entry name" value="Sodium:Solute_Symporter_SSF"/>
</dbReference>
<dbReference type="AlphaFoldDB" id="B7Q2Z0"/>
<evidence type="ECO:0000256" key="7">
    <source>
        <dbReference type="ARBA" id="ARBA00023053"/>
    </source>
</evidence>
<proteinExistence type="inferred from homology"/>
<keyword evidence="3" id="KW-0813">Transport</keyword>
<evidence type="ECO:0000256" key="1">
    <source>
        <dbReference type="ARBA" id="ARBA00004651"/>
    </source>
</evidence>
<keyword evidence="6 12" id="KW-1133">Transmembrane helix</keyword>
<evidence type="ECO:0000256" key="5">
    <source>
        <dbReference type="ARBA" id="ARBA00022692"/>
    </source>
</evidence>
<evidence type="ECO:0000256" key="8">
    <source>
        <dbReference type="ARBA" id="ARBA00023065"/>
    </source>
</evidence>
<reference evidence="14" key="2">
    <citation type="submission" date="2020-05" db="UniProtKB">
        <authorList>
            <consortium name="EnsemblMetazoa"/>
        </authorList>
    </citation>
    <scope>IDENTIFICATION</scope>
    <source>
        <strain evidence="14">wikel</strain>
    </source>
</reference>
<keyword evidence="4" id="KW-1003">Cell membrane</keyword>
<dbReference type="InterPro" id="IPR038377">
    <property type="entry name" value="Na/Glc_symporter_sf"/>
</dbReference>
<keyword evidence="10" id="KW-0739">Sodium transport</keyword>
<dbReference type="HOGENOM" id="CLU_2461066_0_0_1"/>
<evidence type="ECO:0000256" key="10">
    <source>
        <dbReference type="ARBA" id="ARBA00023201"/>
    </source>
</evidence>
<evidence type="ECO:0000256" key="9">
    <source>
        <dbReference type="ARBA" id="ARBA00023136"/>
    </source>
</evidence>
<dbReference type="EMBL" id="ABJB010040560">
    <property type="status" value="NOT_ANNOTATED_CDS"/>
    <property type="molecule type" value="Genomic_DNA"/>
</dbReference>
<keyword evidence="5 12" id="KW-0812">Transmembrane</keyword>
<gene>
    <name evidence="13" type="ORF">IscW_ISCW009750</name>
</gene>
<evidence type="ECO:0000256" key="3">
    <source>
        <dbReference type="ARBA" id="ARBA00022448"/>
    </source>
</evidence>
<dbReference type="InterPro" id="IPR001734">
    <property type="entry name" value="Na/solute_symporter"/>
</dbReference>
<dbReference type="GO" id="GO:0022857">
    <property type="term" value="F:transmembrane transporter activity"/>
    <property type="evidence" value="ECO:0007669"/>
    <property type="project" value="InterPro"/>
</dbReference>
<feature type="transmembrane region" description="Helical" evidence="12">
    <location>
        <begin position="45"/>
        <end position="62"/>
    </location>
</feature>
<evidence type="ECO:0000313" key="13">
    <source>
        <dbReference type="EMBL" id="EEC13212.1"/>
    </source>
</evidence>
<sequence length="89" mass="9339">YLRMRYGNKVGLAACAIYLFLSQTIGAVALFSASLATATVFNVPLIWTTMGIGLAGTVYTALGGLRGVVWTDCVQAVLILMAPVTVIAK</sequence>
<dbReference type="Proteomes" id="UP000001555">
    <property type="component" value="Unassembled WGS sequence"/>
</dbReference>
<keyword evidence="7" id="KW-0915">Sodium</keyword>
<dbReference type="GO" id="GO:0005886">
    <property type="term" value="C:plasma membrane"/>
    <property type="evidence" value="ECO:0007669"/>
    <property type="project" value="UniProtKB-SubCell"/>
</dbReference>
<evidence type="ECO:0000313" key="15">
    <source>
        <dbReference type="Proteomes" id="UP000001555"/>
    </source>
</evidence>
<organism>
    <name type="scientific">Ixodes scapularis</name>
    <name type="common">Black-legged tick</name>
    <name type="synonym">Deer tick</name>
    <dbReference type="NCBI Taxonomy" id="6945"/>
    <lineage>
        <taxon>Eukaryota</taxon>
        <taxon>Metazoa</taxon>
        <taxon>Ecdysozoa</taxon>
        <taxon>Arthropoda</taxon>
        <taxon>Chelicerata</taxon>
        <taxon>Arachnida</taxon>
        <taxon>Acari</taxon>
        <taxon>Parasitiformes</taxon>
        <taxon>Ixodida</taxon>
        <taxon>Ixodoidea</taxon>
        <taxon>Ixodidae</taxon>
        <taxon>Ixodinae</taxon>
        <taxon>Ixodes</taxon>
    </lineage>
</organism>
<feature type="transmembrane region" description="Helical" evidence="12">
    <location>
        <begin position="12"/>
        <end position="33"/>
    </location>
</feature>
<keyword evidence="15" id="KW-1185">Reference proteome</keyword>
<evidence type="ECO:0000256" key="11">
    <source>
        <dbReference type="RuleBase" id="RU362091"/>
    </source>
</evidence>
<dbReference type="EMBL" id="DS847149">
    <property type="protein sequence ID" value="EEC13212.1"/>
    <property type="molecule type" value="Genomic_DNA"/>
</dbReference>
<name>B7Q2Z0_IXOSC</name>
<dbReference type="PANTHER" id="PTHR42985">
    <property type="entry name" value="SODIUM-COUPLED MONOCARBOXYLATE TRANSPORTER"/>
    <property type="match status" value="1"/>
</dbReference>
<dbReference type="EnsemblMetazoa" id="ISCW009750-RA">
    <property type="protein sequence ID" value="ISCW009750-PA"/>
    <property type="gene ID" value="ISCW009750"/>
</dbReference>
<dbReference type="VEuPathDB" id="VectorBase:ISCI009750"/>
<feature type="non-terminal residue" evidence="13">
    <location>
        <position position="89"/>
    </location>
</feature>
<dbReference type="InParanoid" id="B7Q2Z0"/>
<dbReference type="GO" id="GO:0006814">
    <property type="term" value="P:sodium ion transport"/>
    <property type="evidence" value="ECO:0007669"/>
    <property type="project" value="UniProtKB-KW"/>
</dbReference>
<feature type="non-terminal residue" evidence="13">
    <location>
        <position position="1"/>
    </location>
</feature>
<reference evidence="13 15" key="1">
    <citation type="submission" date="2008-03" db="EMBL/GenBank/DDBJ databases">
        <title>Annotation of Ixodes scapularis.</title>
        <authorList>
            <consortium name="Ixodes scapularis Genome Project Consortium"/>
            <person name="Caler E."/>
            <person name="Hannick L.I."/>
            <person name="Bidwell S."/>
            <person name="Joardar V."/>
            <person name="Thiagarajan M."/>
            <person name="Amedeo P."/>
            <person name="Galinsky K.J."/>
            <person name="Schobel S."/>
            <person name="Inman J."/>
            <person name="Hostetler J."/>
            <person name="Miller J."/>
            <person name="Hammond M."/>
            <person name="Megy K."/>
            <person name="Lawson D."/>
            <person name="Kodira C."/>
            <person name="Sutton G."/>
            <person name="Meyer J."/>
            <person name="Hill C.A."/>
            <person name="Birren B."/>
            <person name="Nene V."/>
            <person name="Collins F."/>
            <person name="Alarcon-Chaidez F."/>
            <person name="Wikel S."/>
            <person name="Strausberg R."/>
        </authorList>
    </citation>
    <scope>NUCLEOTIDE SEQUENCE [LARGE SCALE GENOMIC DNA]</scope>
    <source>
        <strain evidence="15">Wikel</strain>
        <strain evidence="13">Wikel colony</strain>
    </source>
</reference>